<evidence type="ECO:0000256" key="5">
    <source>
        <dbReference type="ARBA" id="ARBA00022984"/>
    </source>
</evidence>
<keyword evidence="6 7" id="KW-0961">Cell wall biogenesis/degradation</keyword>
<dbReference type="GO" id="GO:0071555">
    <property type="term" value="P:cell wall organization"/>
    <property type="evidence" value="ECO:0007669"/>
    <property type="project" value="UniProtKB-UniRule"/>
</dbReference>
<dbReference type="GO" id="GO:0009252">
    <property type="term" value="P:peptidoglycan biosynthetic process"/>
    <property type="evidence" value="ECO:0007669"/>
    <property type="project" value="UniProtKB-UniPathway"/>
</dbReference>
<evidence type="ECO:0000256" key="6">
    <source>
        <dbReference type="ARBA" id="ARBA00023316"/>
    </source>
</evidence>
<reference evidence="10 11" key="1">
    <citation type="submission" date="2019-11" db="EMBL/GenBank/DDBJ databases">
        <title>The genome sequence of Methylocystis heyeri.</title>
        <authorList>
            <person name="Oshkin I.Y."/>
            <person name="Miroshnikov K."/>
            <person name="Dedysh S.N."/>
        </authorList>
    </citation>
    <scope>NUCLEOTIDE SEQUENCE [LARGE SCALE GENOMIC DNA]</scope>
    <source>
        <strain evidence="10 11">H2</strain>
    </source>
</reference>
<feature type="signal peptide" evidence="8">
    <location>
        <begin position="1"/>
        <end position="27"/>
    </location>
</feature>
<sequence>MSLRSRTAPLLSAALAIFMYCGGEAAAAEGAPFRQSLLQAPPPVVQIANASPAAAPQPDFSLFEPFEASPLAELVKITPVPFDDRQFAFELLRDDQRALALALDDWSRAVPRGERRRQRAAIASLYQAHDFSPLWLTGHDWSPAAVDAAKRLRQAADDGLDLRSLRIPAVEAGRPQLADDFFLSEAVAAYVAQASGSRVDPRRISRLIGERPPLPDVAASLARVAAAGAGAGEVLQGFNPPHEQYAQLRTKLAEIRAGTALNAEDQFAAANPLDPLEDFSAAARKAERRKSLSGKAPASRMEAEIIANMERWRWLPRDLGDTHVEVNIPGFELTVVRGGSVAHRTRVIVGKEETPTPVFSNALRYIIVNPSWNVPQSIINKELLPKHGGDLSSLAKRGWKVGWSNGRLSVRQPPGEGNALGRIKFMFPNDFSVYLHDTPSRGLFSSQKRAFSHGCMRVEDPFALAEAVLGPGSGWSEERVKKLIGGSERYINLKEPLPIHIEYFTAYVDEYGQLKMRDDLYGYSARVRKELGLGG</sequence>
<evidence type="ECO:0000256" key="1">
    <source>
        <dbReference type="ARBA" id="ARBA00004752"/>
    </source>
</evidence>
<dbReference type="SUPFAM" id="SSF141523">
    <property type="entry name" value="L,D-transpeptidase catalytic domain-like"/>
    <property type="match status" value="1"/>
</dbReference>
<feature type="domain" description="L,D-TPase catalytic" evidence="9">
    <location>
        <begin position="322"/>
        <end position="483"/>
    </location>
</feature>
<dbReference type="InterPro" id="IPR045380">
    <property type="entry name" value="LD_TPept_scaffold_dom"/>
</dbReference>
<dbReference type="Pfam" id="PF20142">
    <property type="entry name" value="Scaffold"/>
    <property type="match status" value="1"/>
</dbReference>
<dbReference type="OrthoDB" id="9778545at2"/>
<dbReference type="UniPathway" id="UPA00219"/>
<gene>
    <name evidence="10" type="ORF">H2LOC_014715</name>
</gene>
<evidence type="ECO:0000313" key="11">
    <source>
        <dbReference type="Proteomes" id="UP000309061"/>
    </source>
</evidence>
<dbReference type="GO" id="GO:0016740">
    <property type="term" value="F:transferase activity"/>
    <property type="evidence" value="ECO:0007669"/>
    <property type="project" value="UniProtKB-KW"/>
</dbReference>
<dbReference type="InterPro" id="IPR005490">
    <property type="entry name" value="LD_TPept_cat_dom"/>
</dbReference>
<comment type="similarity">
    <text evidence="2">Belongs to the YkuD family.</text>
</comment>
<proteinExistence type="inferred from homology"/>
<organism evidence="10 11">
    <name type="scientific">Methylocystis heyeri</name>
    <dbReference type="NCBI Taxonomy" id="391905"/>
    <lineage>
        <taxon>Bacteria</taxon>
        <taxon>Pseudomonadati</taxon>
        <taxon>Pseudomonadota</taxon>
        <taxon>Alphaproteobacteria</taxon>
        <taxon>Hyphomicrobiales</taxon>
        <taxon>Methylocystaceae</taxon>
        <taxon>Methylocystis</taxon>
    </lineage>
</organism>
<keyword evidence="11" id="KW-1185">Reference proteome</keyword>
<dbReference type="CDD" id="cd16913">
    <property type="entry name" value="YkuD_like"/>
    <property type="match status" value="1"/>
</dbReference>
<evidence type="ECO:0000313" key="10">
    <source>
        <dbReference type="EMBL" id="QGM46845.1"/>
    </source>
</evidence>
<evidence type="ECO:0000256" key="2">
    <source>
        <dbReference type="ARBA" id="ARBA00005992"/>
    </source>
</evidence>
<name>A0A6B8KIX0_9HYPH</name>
<dbReference type="GO" id="GO:0004180">
    <property type="term" value="F:carboxypeptidase activity"/>
    <property type="evidence" value="ECO:0007669"/>
    <property type="project" value="UniProtKB-ARBA"/>
</dbReference>
<keyword evidence="4 7" id="KW-0133">Cell shape</keyword>
<dbReference type="PANTHER" id="PTHR41533">
    <property type="entry name" value="L,D-TRANSPEPTIDASE HI_1667-RELATED"/>
    <property type="match status" value="1"/>
</dbReference>
<dbReference type="PANTHER" id="PTHR41533:SF2">
    <property type="entry name" value="BLR7131 PROTEIN"/>
    <property type="match status" value="1"/>
</dbReference>
<keyword evidence="5 7" id="KW-0573">Peptidoglycan synthesis</keyword>
<dbReference type="RefSeq" id="WP_136497735.1">
    <property type="nucleotide sequence ID" value="NZ_CP046052.1"/>
</dbReference>
<dbReference type="Pfam" id="PF03734">
    <property type="entry name" value="YkuD"/>
    <property type="match status" value="1"/>
</dbReference>
<protein>
    <submittedName>
        <fullName evidence="10">L,D-transpeptidase family protein</fullName>
    </submittedName>
</protein>
<evidence type="ECO:0000259" key="9">
    <source>
        <dbReference type="PROSITE" id="PS52029"/>
    </source>
</evidence>
<dbReference type="InterPro" id="IPR052905">
    <property type="entry name" value="LD-transpeptidase_YkuD-like"/>
</dbReference>
<dbReference type="AlphaFoldDB" id="A0A6B8KIX0"/>
<feature type="active site" description="Proton donor/acceptor" evidence="7">
    <location>
        <position position="436"/>
    </location>
</feature>
<dbReference type="KEGG" id="mhey:H2LOC_014715"/>
<accession>A0A6B8KIX0</accession>
<keyword evidence="3" id="KW-0808">Transferase</keyword>
<keyword evidence="8" id="KW-0732">Signal</keyword>
<evidence type="ECO:0000256" key="3">
    <source>
        <dbReference type="ARBA" id="ARBA00022679"/>
    </source>
</evidence>
<evidence type="ECO:0000256" key="4">
    <source>
        <dbReference type="ARBA" id="ARBA00022960"/>
    </source>
</evidence>
<dbReference type="Proteomes" id="UP000309061">
    <property type="component" value="Chromosome"/>
</dbReference>
<feature type="active site" description="Nucleophile" evidence="7">
    <location>
        <position position="455"/>
    </location>
</feature>
<comment type="pathway">
    <text evidence="1 7">Cell wall biogenesis; peptidoglycan biosynthesis.</text>
</comment>
<feature type="chain" id="PRO_5025434518" evidence="8">
    <location>
        <begin position="28"/>
        <end position="535"/>
    </location>
</feature>
<dbReference type="Gene3D" id="2.40.440.10">
    <property type="entry name" value="L,D-transpeptidase catalytic domain-like"/>
    <property type="match status" value="1"/>
</dbReference>
<evidence type="ECO:0000256" key="8">
    <source>
        <dbReference type="SAM" id="SignalP"/>
    </source>
</evidence>
<dbReference type="EMBL" id="CP046052">
    <property type="protein sequence ID" value="QGM46845.1"/>
    <property type="molecule type" value="Genomic_DNA"/>
</dbReference>
<evidence type="ECO:0000256" key="7">
    <source>
        <dbReference type="PROSITE-ProRule" id="PRU01373"/>
    </source>
</evidence>
<dbReference type="InterPro" id="IPR038063">
    <property type="entry name" value="Transpep_catalytic_dom"/>
</dbReference>
<dbReference type="PROSITE" id="PS52029">
    <property type="entry name" value="LD_TPASE"/>
    <property type="match status" value="1"/>
</dbReference>
<dbReference type="GO" id="GO:0008360">
    <property type="term" value="P:regulation of cell shape"/>
    <property type="evidence" value="ECO:0007669"/>
    <property type="project" value="UniProtKB-UniRule"/>
</dbReference>